<evidence type="ECO:0000256" key="3">
    <source>
        <dbReference type="ARBA" id="ARBA00022448"/>
    </source>
</evidence>
<organism evidence="9 10">
    <name type="scientific">Candidatus Limousia pullorum</name>
    <dbReference type="NCBI Taxonomy" id="2840860"/>
    <lineage>
        <taxon>Bacteria</taxon>
        <taxon>Bacillati</taxon>
        <taxon>Bacillota</taxon>
        <taxon>Clostridia</taxon>
        <taxon>Eubacteriales</taxon>
        <taxon>Oscillospiraceae</taxon>
        <taxon>Oscillospiraceae incertae sedis</taxon>
        <taxon>Candidatus Limousia</taxon>
    </lineage>
</organism>
<keyword evidence="4" id="KW-1003">Cell membrane</keyword>
<dbReference type="InterPro" id="IPR002549">
    <property type="entry name" value="AI-2E-like"/>
</dbReference>
<evidence type="ECO:0000256" key="7">
    <source>
        <dbReference type="ARBA" id="ARBA00023136"/>
    </source>
</evidence>
<keyword evidence="7 8" id="KW-0472">Membrane</keyword>
<dbReference type="Proteomes" id="UP000824118">
    <property type="component" value="Unassembled WGS sequence"/>
</dbReference>
<gene>
    <name evidence="9" type="ORF">IAD22_04760</name>
</gene>
<evidence type="ECO:0000256" key="5">
    <source>
        <dbReference type="ARBA" id="ARBA00022692"/>
    </source>
</evidence>
<dbReference type="GO" id="GO:0005886">
    <property type="term" value="C:plasma membrane"/>
    <property type="evidence" value="ECO:0007669"/>
    <property type="project" value="UniProtKB-SubCell"/>
</dbReference>
<evidence type="ECO:0000313" key="9">
    <source>
        <dbReference type="EMBL" id="HIU50304.1"/>
    </source>
</evidence>
<dbReference type="PANTHER" id="PTHR21716">
    <property type="entry name" value="TRANSMEMBRANE PROTEIN"/>
    <property type="match status" value="1"/>
</dbReference>
<feature type="transmembrane region" description="Helical" evidence="8">
    <location>
        <begin position="32"/>
        <end position="60"/>
    </location>
</feature>
<feature type="transmembrane region" description="Helical" evidence="8">
    <location>
        <begin position="187"/>
        <end position="203"/>
    </location>
</feature>
<evidence type="ECO:0000256" key="6">
    <source>
        <dbReference type="ARBA" id="ARBA00022989"/>
    </source>
</evidence>
<reference evidence="9" key="2">
    <citation type="journal article" date="2021" name="PeerJ">
        <title>Extensive microbial diversity within the chicken gut microbiome revealed by metagenomics and culture.</title>
        <authorList>
            <person name="Gilroy R."/>
            <person name="Ravi A."/>
            <person name="Getino M."/>
            <person name="Pursley I."/>
            <person name="Horton D.L."/>
            <person name="Alikhan N.F."/>
            <person name="Baker D."/>
            <person name="Gharbi K."/>
            <person name="Hall N."/>
            <person name="Watson M."/>
            <person name="Adriaenssens E.M."/>
            <person name="Foster-Nyarko E."/>
            <person name="Jarju S."/>
            <person name="Secka A."/>
            <person name="Antonio M."/>
            <person name="Oren A."/>
            <person name="Chaudhuri R.R."/>
            <person name="La Ragione R."/>
            <person name="Hildebrand F."/>
            <person name="Pallen M.J."/>
        </authorList>
    </citation>
    <scope>NUCLEOTIDE SEQUENCE</scope>
    <source>
        <strain evidence="9">ChiGjej1B1-1684</strain>
    </source>
</reference>
<dbReference type="Pfam" id="PF01594">
    <property type="entry name" value="AI-2E_transport"/>
    <property type="match status" value="1"/>
</dbReference>
<keyword evidence="5 8" id="KW-0812">Transmembrane</keyword>
<proteinExistence type="inferred from homology"/>
<evidence type="ECO:0000256" key="1">
    <source>
        <dbReference type="ARBA" id="ARBA00004651"/>
    </source>
</evidence>
<evidence type="ECO:0000256" key="2">
    <source>
        <dbReference type="ARBA" id="ARBA00009773"/>
    </source>
</evidence>
<feature type="transmembrane region" description="Helical" evidence="8">
    <location>
        <begin position="246"/>
        <end position="263"/>
    </location>
</feature>
<keyword evidence="6 8" id="KW-1133">Transmembrane helix</keyword>
<keyword evidence="3" id="KW-0813">Transport</keyword>
<dbReference type="GO" id="GO:0055085">
    <property type="term" value="P:transmembrane transport"/>
    <property type="evidence" value="ECO:0007669"/>
    <property type="project" value="TreeGrafter"/>
</dbReference>
<reference evidence="9" key="1">
    <citation type="submission" date="2020-10" db="EMBL/GenBank/DDBJ databases">
        <authorList>
            <person name="Gilroy R."/>
        </authorList>
    </citation>
    <scope>NUCLEOTIDE SEQUENCE</scope>
    <source>
        <strain evidence="9">ChiGjej1B1-1684</strain>
    </source>
</reference>
<comment type="caution">
    <text evidence="9">The sequence shown here is derived from an EMBL/GenBank/DDBJ whole genome shotgun (WGS) entry which is preliminary data.</text>
</comment>
<name>A0A9D1LYG4_9FIRM</name>
<sequence length="404" mass="45812">MKDNKFKNVILWITYAVLLLFVMLNFKTVWDIILKFFSIMTPFIYGFLLAYILNFLMLFFEKRVFFKIEEKNRKLRSLNKTLSLICTYIVAFGIVTFLVAILVPQVSKSFESLYQNMQGYLNGAEETLNEVLEFFDNTFGLNLISENQLNKFIERMVSLFTGSDMQNFYKDLLNAIFPAAINTASNIYNWFIAIIVSVYFLACKEKLCAQVKAVSYAYMPKRALNKAIEIVNVSNNMCGRFLIGKLVDSIIIGILCFIGMSIFRFEYAPLISVIVGFTNIIPVFGPFIGAIPSAFLLLLIDPIQCLWFVVFIIVLQQLDGNVIGPKILGNQIGVSGFWIMFSVLVGGGLFGVSGMVLGVPVFAVIYDLLGKNVKTRLKYKVVNHGLESEEKIDVKNDTEENNEE</sequence>
<dbReference type="EMBL" id="DVNG01000067">
    <property type="protein sequence ID" value="HIU50304.1"/>
    <property type="molecule type" value="Genomic_DNA"/>
</dbReference>
<evidence type="ECO:0000313" key="10">
    <source>
        <dbReference type="Proteomes" id="UP000824118"/>
    </source>
</evidence>
<accession>A0A9D1LYG4</accession>
<dbReference type="AlphaFoldDB" id="A0A9D1LYG4"/>
<comment type="similarity">
    <text evidence="2">Belongs to the autoinducer-2 exporter (AI-2E) (TC 2.A.86) family.</text>
</comment>
<feature type="transmembrane region" description="Helical" evidence="8">
    <location>
        <begin position="295"/>
        <end position="316"/>
    </location>
</feature>
<feature type="transmembrane region" description="Helical" evidence="8">
    <location>
        <begin position="336"/>
        <end position="369"/>
    </location>
</feature>
<dbReference type="PANTHER" id="PTHR21716:SF53">
    <property type="entry name" value="PERMEASE PERM-RELATED"/>
    <property type="match status" value="1"/>
</dbReference>
<protein>
    <submittedName>
        <fullName evidence="9">AI-2E family transporter</fullName>
    </submittedName>
</protein>
<evidence type="ECO:0000256" key="4">
    <source>
        <dbReference type="ARBA" id="ARBA00022475"/>
    </source>
</evidence>
<comment type="subcellular location">
    <subcellularLocation>
        <location evidence="1">Cell membrane</location>
        <topology evidence="1">Multi-pass membrane protein</topology>
    </subcellularLocation>
</comment>
<feature type="transmembrane region" description="Helical" evidence="8">
    <location>
        <begin position="81"/>
        <end position="103"/>
    </location>
</feature>
<feature type="transmembrane region" description="Helical" evidence="8">
    <location>
        <begin position="9"/>
        <end position="26"/>
    </location>
</feature>
<evidence type="ECO:0000256" key="8">
    <source>
        <dbReference type="SAM" id="Phobius"/>
    </source>
</evidence>
<feature type="transmembrane region" description="Helical" evidence="8">
    <location>
        <begin position="269"/>
        <end position="288"/>
    </location>
</feature>